<dbReference type="AlphaFoldDB" id="A0A6B0UA56"/>
<accession>A0A6B0UA56</accession>
<keyword evidence="1" id="KW-0472">Membrane</keyword>
<keyword evidence="1" id="KW-0812">Transmembrane</keyword>
<evidence type="ECO:0000313" key="2">
    <source>
        <dbReference type="EMBL" id="MXU85510.1"/>
    </source>
</evidence>
<sequence>MPPHNFFFFFLFACFPLFSFSFFCFVYEPDFSKLLLQNIHSSQRFHSVLMGRFQRHCLCNMGSEKVMAEKTRLVTGYRHKSSTVGE</sequence>
<proteinExistence type="predicted"/>
<organism evidence="2">
    <name type="scientific">Ixodes ricinus</name>
    <name type="common">Common tick</name>
    <name type="synonym">Acarus ricinus</name>
    <dbReference type="NCBI Taxonomy" id="34613"/>
    <lineage>
        <taxon>Eukaryota</taxon>
        <taxon>Metazoa</taxon>
        <taxon>Ecdysozoa</taxon>
        <taxon>Arthropoda</taxon>
        <taxon>Chelicerata</taxon>
        <taxon>Arachnida</taxon>
        <taxon>Acari</taxon>
        <taxon>Parasitiformes</taxon>
        <taxon>Ixodida</taxon>
        <taxon>Ixodoidea</taxon>
        <taxon>Ixodidae</taxon>
        <taxon>Ixodinae</taxon>
        <taxon>Ixodes</taxon>
    </lineage>
</organism>
<dbReference type="EMBL" id="GIFC01003427">
    <property type="protein sequence ID" value="MXU85510.1"/>
    <property type="molecule type" value="Transcribed_RNA"/>
</dbReference>
<keyword evidence="1" id="KW-1133">Transmembrane helix</keyword>
<reference evidence="2" key="1">
    <citation type="submission" date="2019-12" db="EMBL/GenBank/DDBJ databases">
        <title>An insight into the sialome of adult female Ixodes ricinus ticks feeding for 6 days.</title>
        <authorList>
            <person name="Perner J."/>
            <person name="Ribeiro J.M.C."/>
        </authorList>
    </citation>
    <scope>NUCLEOTIDE SEQUENCE</scope>
    <source>
        <strain evidence="2">Semi-engorged</strain>
        <tissue evidence="2">Salivary glands</tissue>
    </source>
</reference>
<name>A0A6B0UA56_IXORI</name>
<protein>
    <submittedName>
        <fullName evidence="2">Putative secreted protein</fullName>
    </submittedName>
</protein>
<evidence type="ECO:0000256" key="1">
    <source>
        <dbReference type="SAM" id="Phobius"/>
    </source>
</evidence>
<feature type="transmembrane region" description="Helical" evidence="1">
    <location>
        <begin position="6"/>
        <end position="27"/>
    </location>
</feature>